<dbReference type="HOGENOM" id="CLU_330209_0_0_1"/>
<evidence type="ECO:0000313" key="4">
    <source>
        <dbReference type="Proteomes" id="UP000011750"/>
    </source>
</evidence>
<feature type="coiled-coil region" evidence="1">
    <location>
        <begin position="772"/>
        <end position="799"/>
    </location>
</feature>
<sequence length="869" mass="101009">MMFGLQRKSNKEKPQRNSNSQTPFKYPLNYFDEFVSVQEQPAMRRKTTRDVADPKRQHFQFDVQQFCDNFVKGVDKALKDVSKSQKKSTSTRAPVAEPSLFISKKAQGESENHFEELKDFSDSLPIFDESDEELIESLMFCEKDCDLPSLETEFNLDNEQAIVELTVLQPGEPSLLLSPPPHTIPAPLSVLLIVIRFGLDKMKDFCVSKSVFERIINSFKIFEPDELLDQPRFQKDNGINSGIILSFDQFLKHSKGFDRFEKSLELDLKETVFCARKSFDSFVFKKNGFDPSSSKHALITDDLFPSSWASDNFLIKKMMEQKSLETEIDFCDLDFCDYVLQLDLLSSETDKTWHSLRSILDNCVVLSLDDIVVYNFFFEKHLESLIFDSHSELKFVCSDVEKDMHVLKMNTTVAYLDKILVWNVYFDVHLERLKCMLFVLRKEILIFELNKYLSCTYAPGLLVFVLSIQERQVQPLRNESIDRAQQHEIWRSFVVQTGYLGDASDRGSVQNGYLNIQRIFYHESNFPGTLTHKGFTEAWNHLKIFTEEGVMNFQNRSFSSPSIREYQTSKGDSCPRKKRPEPKPILNEPKVFPQSTSCPNQKHCRDHGLIVSTHHENVLNPRISKQKQNFTWLKTVLLKPFHELFSLSCALKEIWFRKRHEPKLLRPKNQFDFIHDENFSKLALPHSFPNSFTTWPDFEIDKPIFSNRCTCLILAHVLDDYPKGLDPDFDVLRIEKLFDYFFRRFDVVSLVVLNEQDKHDQFPRRASTDLDHAKLEKDHARLEKDHPRLEKDHARLEKDHPRLATRHIRRVGFCWNATCLIRTPAVLAERPATHADRPAAFADRPAAFADRPTYVTVLTAFDLAGPDAS</sequence>
<keyword evidence="4" id="KW-1185">Reference proteome</keyword>
<name>M4FIW9_BRACM</name>
<dbReference type="STRING" id="51351.M4FIW9"/>
<dbReference type="AlphaFoldDB" id="M4FIW9"/>
<reference evidence="4" key="1">
    <citation type="journal article" date="2011" name="Nat. Genet.">
        <title>The genome of the mesopolyploid crop species Brassica rapa.</title>
        <authorList>
            <consortium name="Brassica rapa Genome Sequencing Project Consortium"/>
            <person name="Wang X."/>
            <person name="Wang H."/>
            <person name="Wang J."/>
            <person name="Sun R."/>
            <person name="Wu J."/>
            <person name="Liu S."/>
            <person name="Bai Y."/>
            <person name="Mun J.H."/>
            <person name="Bancroft I."/>
            <person name="Cheng F."/>
            <person name="Huang S."/>
            <person name="Li X."/>
            <person name="Hua W."/>
            <person name="Wang J."/>
            <person name="Wang X."/>
            <person name="Freeling M."/>
            <person name="Pires J.C."/>
            <person name="Paterson A.H."/>
            <person name="Chalhoub B."/>
            <person name="Wang B."/>
            <person name="Hayward A."/>
            <person name="Sharpe A.G."/>
            <person name="Park B.S."/>
            <person name="Weisshaar B."/>
            <person name="Liu B."/>
            <person name="Li B."/>
            <person name="Liu B."/>
            <person name="Tong C."/>
            <person name="Song C."/>
            <person name="Duran C."/>
            <person name="Peng C."/>
            <person name="Geng C."/>
            <person name="Koh C."/>
            <person name="Lin C."/>
            <person name="Edwards D."/>
            <person name="Mu D."/>
            <person name="Shen D."/>
            <person name="Soumpourou E."/>
            <person name="Li F."/>
            <person name="Fraser F."/>
            <person name="Conant G."/>
            <person name="Lassalle G."/>
            <person name="King G.J."/>
            <person name="Bonnema G."/>
            <person name="Tang H."/>
            <person name="Wang H."/>
            <person name="Belcram H."/>
            <person name="Zhou H."/>
            <person name="Hirakawa H."/>
            <person name="Abe H."/>
            <person name="Guo H."/>
            <person name="Wang H."/>
            <person name="Jin H."/>
            <person name="Parkin I.A."/>
            <person name="Batley J."/>
            <person name="Kim J.S."/>
            <person name="Just J."/>
            <person name="Li J."/>
            <person name="Xu J."/>
            <person name="Deng J."/>
            <person name="Kim J.A."/>
            <person name="Li J."/>
            <person name="Yu J."/>
            <person name="Meng J."/>
            <person name="Wang J."/>
            <person name="Min J."/>
            <person name="Poulain J."/>
            <person name="Wang J."/>
            <person name="Hatakeyama K."/>
            <person name="Wu K."/>
            <person name="Wang L."/>
            <person name="Fang L."/>
            <person name="Trick M."/>
            <person name="Links M.G."/>
            <person name="Zhao M."/>
            <person name="Jin M."/>
            <person name="Ramchiary N."/>
            <person name="Drou N."/>
            <person name="Berkman P.J."/>
            <person name="Cai Q."/>
            <person name="Huang Q."/>
            <person name="Li R."/>
            <person name="Tabata S."/>
            <person name="Cheng S."/>
            <person name="Zhang S."/>
            <person name="Zhang S."/>
            <person name="Huang S."/>
            <person name="Sato S."/>
            <person name="Sun S."/>
            <person name="Kwon S.J."/>
            <person name="Choi S.R."/>
            <person name="Lee T.H."/>
            <person name="Fan W."/>
            <person name="Zhao X."/>
            <person name="Tan X."/>
            <person name="Xu X."/>
            <person name="Wang Y."/>
            <person name="Qiu Y."/>
            <person name="Yin Y."/>
            <person name="Li Y."/>
            <person name="Du Y."/>
            <person name="Liao Y."/>
            <person name="Lim Y."/>
            <person name="Narusaka Y."/>
            <person name="Wang Y."/>
            <person name="Wang Z."/>
            <person name="Li Z."/>
            <person name="Wang Z."/>
            <person name="Xiong Z."/>
            <person name="Zhang Z."/>
        </authorList>
    </citation>
    <scope>NUCLEOTIDE SEQUENCE [LARGE SCALE GENOMIC DNA]</scope>
    <source>
        <strain evidence="4">cv. Chiifu-401-42</strain>
    </source>
</reference>
<feature type="compositionally biased region" description="Polar residues" evidence="2">
    <location>
        <begin position="561"/>
        <end position="571"/>
    </location>
</feature>
<keyword evidence="1" id="KW-0175">Coiled coil</keyword>
<dbReference type="OMA" id="EKDHPRL"/>
<dbReference type="InParanoid" id="M4FIW9"/>
<evidence type="ECO:0000256" key="1">
    <source>
        <dbReference type="SAM" id="Coils"/>
    </source>
</evidence>
<dbReference type="EnsemblPlants" id="Bra041048.1">
    <property type="protein sequence ID" value="Bra041048.1-P"/>
    <property type="gene ID" value="Bra041048"/>
</dbReference>
<organism evidence="3 4">
    <name type="scientific">Brassica campestris</name>
    <name type="common">Field mustard</name>
    <dbReference type="NCBI Taxonomy" id="3711"/>
    <lineage>
        <taxon>Eukaryota</taxon>
        <taxon>Viridiplantae</taxon>
        <taxon>Streptophyta</taxon>
        <taxon>Embryophyta</taxon>
        <taxon>Tracheophyta</taxon>
        <taxon>Spermatophyta</taxon>
        <taxon>Magnoliopsida</taxon>
        <taxon>eudicotyledons</taxon>
        <taxon>Gunneridae</taxon>
        <taxon>Pentapetalae</taxon>
        <taxon>rosids</taxon>
        <taxon>malvids</taxon>
        <taxon>Brassicales</taxon>
        <taxon>Brassicaceae</taxon>
        <taxon>Brassiceae</taxon>
        <taxon>Brassica</taxon>
    </lineage>
</organism>
<feature type="region of interest" description="Disordered" evidence="2">
    <location>
        <begin position="561"/>
        <end position="600"/>
    </location>
</feature>
<evidence type="ECO:0000313" key="3">
    <source>
        <dbReference type="EnsemblPlants" id="Bra041048.1-P"/>
    </source>
</evidence>
<protein>
    <submittedName>
        <fullName evidence="3">Uncharacterized protein</fullName>
    </submittedName>
</protein>
<proteinExistence type="predicted"/>
<reference evidence="4" key="2">
    <citation type="journal article" date="2018" name="Hortic Res">
        <title>Improved Brassica rapa reference genome by single-molecule sequencing and chromosome conformation capture technologies.</title>
        <authorList>
            <person name="Zhang L."/>
            <person name="Cai X."/>
            <person name="Wu J."/>
            <person name="Liu M."/>
            <person name="Grob S."/>
            <person name="Cheng F."/>
            <person name="Liang J."/>
            <person name="Cai C."/>
            <person name="Liu Z."/>
            <person name="Liu B."/>
            <person name="Wang F."/>
            <person name="Li S."/>
            <person name="Liu F."/>
            <person name="Li X."/>
            <person name="Cheng L."/>
            <person name="Yang W."/>
            <person name="Li M.H."/>
            <person name="Grossniklaus U."/>
            <person name="Zheng H."/>
            <person name="Wang X."/>
        </authorList>
    </citation>
    <scope>NUCLEOTIDE SEQUENCE [LARGE SCALE GENOMIC DNA]</scope>
    <source>
        <strain evidence="4">cv. Chiifu-401-42</strain>
    </source>
</reference>
<dbReference type="Proteomes" id="UP000011750">
    <property type="component" value="Unassembled WGS sequence"/>
</dbReference>
<feature type="region of interest" description="Disordered" evidence="2">
    <location>
        <begin position="1"/>
        <end position="26"/>
    </location>
</feature>
<accession>M4FIW9</accession>
<dbReference type="Gene3D" id="1.20.5.170">
    <property type="match status" value="1"/>
</dbReference>
<evidence type="ECO:0000256" key="2">
    <source>
        <dbReference type="SAM" id="MobiDB-lite"/>
    </source>
</evidence>
<dbReference type="Gramene" id="Bra041048.1">
    <property type="protein sequence ID" value="Bra041048.1-P"/>
    <property type="gene ID" value="Bra041048"/>
</dbReference>
<reference evidence="3" key="3">
    <citation type="submission" date="2023-03" db="UniProtKB">
        <authorList>
            <consortium name="EnsemblPlants"/>
        </authorList>
    </citation>
    <scope>IDENTIFICATION</scope>
    <source>
        <strain evidence="3">cv. Chiifu-401-42</strain>
    </source>
</reference>